<keyword evidence="1" id="KW-1133">Transmembrane helix</keyword>
<name>A0A7L7L5Q9_9BACT</name>
<feature type="transmembrane region" description="Helical" evidence="1">
    <location>
        <begin position="134"/>
        <end position="158"/>
    </location>
</feature>
<dbReference type="KEGG" id="add:HUW48_08860"/>
<proteinExistence type="predicted"/>
<dbReference type="AlphaFoldDB" id="A0A7L7L5Q9"/>
<evidence type="ECO:0000313" key="3">
    <source>
        <dbReference type="Proteomes" id="UP000514509"/>
    </source>
</evidence>
<feature type="transmembrane region" description="Helical" evidence="1">
    <location>
        <begin position="51"/>
        <end position="69"/>
    </location>
</feature>
<sequence>MALQTSTLTVPTYRLAGWAAIGSGLIGIAAFGFLLSAVLKGTATLPHDVSIIIQSLFMLPVVYALHALARRESIDKSRLALYLGLGALSFIVFIMLAGFIKSLGDLLYMVPQGIFGLWLILICRLMAGKLSRALRWLGTASGFGLILIALFLLGYALFVDPIILQGGPPPEGYVIKINTANLILHQILWIGSIMGLPTYPLWSILVGNLLLRERNTLDEICLR</sequence>
<protein>
    <submittedName>
        <fullName evidence="2">Uncharacterized protein</fullName>
    </submittedName>
</protein>
<keyword evidence="3" id="KW-1185">Reference proteome</keyword>
<organism evidence="2 3">
    <name type="scientific">Adhaeribacter radiodurans</name>
    <dbReference type="NCBI Taxonomy" id="2745197"/>
    <lineage>
        <taxon>Bacteria</taxon>
        <taxon>Pseudomonadati</taxon>
        <taxon>Bacteroidota</taxon>
        <taxon>Cytophagia</taxon>
        <taxon>Cytophagales</taxon>
        <taxon>Hymenobacteraceae</taxon>
        <taxon>Adhaeribacter</taxon>
    </lineage>
</organism>
<feature type="transmembrane region" description="Helical" evidence="1">
    <location>
        <begin position="106"/>
        <end position="127"/>
    </location>
</feature>
<gene>
    <name evidence="2" type="ORF">HUW48_08860</name>
</gene>
<evidence type="ECO:0000256" key="1">
    <source>
        <dbReference type="SAM" id="Phobius"/>
    </source>
</evidence>
<feature type="transmembrane region" description="Helical" evidence="1">
    <location>
        <begin position="12"/>
        <end position="39"/>
    </location>
</feature>
<keyword evidence="1" id="KW-0812">Transmembrane</keyword>
<reference evidence="2 3" key="1">
    <citation type="submission" date="2020-08" db="EMBL/GenBank/DDBJ databases">
        <title>Adhaeribacter dokdonensis sp. nov., isolated from the rhizosphere of Elymus tsukushiensis, a plant native to the Dokdo Islands, Republic of Korea.</title>
        <authorList>
            <person name="Ghim S.Y."/>
        </authorList>
    </citation>
    <scope>NUCLEOTIDE SEQUENCE [LARGE SCALE GENOMIC DNA]</scope>
    <source>
        <strain evidence="2 3">KUDC8001</strain>
    </source>
</reference>
<evidence type="ECO:0000313" key="2">
    <source>
        <dbReference type="EMBL" id="QMU28147.1"/>
    </source>
</evidence>
<feature type="transmembrane region" description="Helical" evidence="1">
    <location>
        <begin position="81"/>
        <end position="100"/>
    </location>
</feature>
<dbReference type="EMBL" id="CP055153">
    <property type="protein sequence ID" value="QMU28147.1"/>
    <property type="molecule type" value="Genomic_DNA"/>
</dbReference>
<keyword evidence="1" id="KW-0472">Membrane</keyword>
<feature type="transmembrane region" description="Helical" evidence="1">
    <location>
        <begin position="187"/>
        <end position="211"/>
    </location>
</feature>
<dbReference type="RefSeq" id="WP_182415335.1">
    <property type="nucleotide sequence ID" value="NZ_CP055153.1"/>
</dbReference>
<dbReference type="Proteomes" id="UP000514509">
    <property type="component" value="Chromosome"/>
</dbReference>
<accession>A0A7L7L5Q9</accession>